<dbReference type="Proteomes" id="UP000035514">
    <property type="component" value="Unassembled WGS sequence"/>
</dbReference>
<name>A0A0G9K631_9BACT</name>
<dbReference type="AlphaFoldDB" id="A0A0G9K631"/>
<comment type="caution">
    <text evidence="1">The sequence shown here is derived from an EMBL/GenBank/DDBJ whole genome shotgun (WGS) entry which is preliminary data.</text>
</comment>
<reference evidence="1 2" key="1">
    <citation type="submission" date="2014-01" db="EMBL/GenBank/DDBJ databases">
        <title>Development of a Comparative Genomic Fingerprinting Assay for High Resolution Genotyping of Arcobacter butzleri.</title>
        <authorList>
            <person name="Webb A.L."/>
            <person name="Inglis G.D."/>
            <person name="Kruczkiewicz P."/>
            <person name="Selinger L.B."/>
            <person name="Taboada E.N."/>
        </authorList>
    </citation>
    <scope>NUCLEOTIDE SEQUENCE [LARGE SCALE GENOMIC DNA]</scope>
    <source>
        <strain evidence="1 2">L348</strain>
    </source>
</reference>
<organism evidence="1 2">
    <name type="scientific">Aliarcobacter butzleri L348</name>
    <dbReference type="NCBI Taxonomy" id="1447256"/>
    <lineage>
        <taxon>Bacteria</taxon>
        <taxon>Pseudomonadati</taxon>
        <taxon>Campylobacterota</taxon>
        <taxon>Epsilonproteobacteria</taxon>
        <taxon>Campylobacterales</taxon>
        <taxon>Arcobacteraceae</taxon>
        <taxon>Aliarcobacter</taxon>
    </lineage>
</organism>
<evidence type="ECO:0000313" key="2">
    <source>
        <dbReference type="Proteomes" id="UP000035514"/>
    </source>
</evidence>
<accession>A0A0G9K631</accession>
<dbReference type="EMBL" id="JAIQ01000070">
    <property type="protein sequence ID" value="KLE01235.1"/>
    <property type="molecule type" value="Genomic_DNA"/>
</dbReference>
<evidence type="ECO:0000313" key="1">
    <source>
        <dbReference type="EMBL" id="KLE01235.1"/>
    </source>
</evidence>
<protein>
    <submittedName>
        <fullName evidence="1">Uncharacterized protein</fullName>
    </submittedName>
</protein>
<gene>
    <name evidence="1" type="ORF">AA20_03505</name>
</gene>
<dbReference type="PATRIC" id="fig|1447256.3.peg.676"/>
<proteinExistence type="predicted"/>
<sequence length="399" mass="47308">MISKISFFRYNQKHLNIDFRRENLKLEITDKIKQLEIEDIKENLFHYSYDNKSLKALVKNNTSKDDISYITAYSSFIGEIYENIIYELLLKYVLTQDEITRFVLKGPYQAKENHFIKSGLLIDSSSQIVYKSAYKDISEFDALFFTKDSLYFVEMSTSKKTASLNKRLVKKYALLKMIFPTLNIKALIVVTQGSVGLKNFPSYATIWVTKDLEDKELIEKIIFAKKVKNDVQTLEVPKNDKYIEAYKIKYKKFPYFPTLEWILNTSRQNPRFVVDLRFFSSAKMSLYFDIYTKLYIGYTTTEEFKVLYEEFDLEARSNMIIVTLEKVNQTQIDIVYYVKETNDKLKRVRLQENEVSIKDKELDGFTNAEVRFFMKILEEKHHLTVDNIKHILKHISFIK</sequence>
<dbReference type="RefSeq" id="WP_226805849.1">
    <property type="nucleotide sequence ID" value="NZ_JAIQ01000070.1"/>
</dbReference>